<protein>
    <recommendedName>
        <fullName evidence="1">UspA domain-containing protein</fullName>
    </recommendedName>
</protein>
<dbReference type="InterPro" id="IPR014729">
    <property type="entry name" value="Rossmann-like_a/b/a_fold"/>
</dbReference>
<gene>
    <name evidence="2" type="ORF">Prum_103080</name>
</gene>
<proteinExistence type="predicted"/>
<dbReference type="RefSeq" id="WP_173086650.1">
    <property type="nucleotide sequence ID" value="NZ_BAABJB010000021.1"/>
</dbReference>
<evidence type="ECO:0000313" key="3">
    <source>
        <dbReference type="Proteomes" id="UP000482960"/>
    </source>
</evidence>
<reference evidence="2 3" key="1">
    <citation type="submission" date="2020-03" db="EMBL/GenBank/DDBJ databases">
        <title>Whole genome shotgun sequence of Phytohabitans rumicis NBRC 108638.</title>
        <authorList>
            <person name="Komaki H."/>
            <person name="Tamura T."/>
        </authorList>
    </citation>
    <scope>NUCLEOTIDE SEQUENCE [LARGE SCALE GENOMIC DNA]</scope>
    <source>
        <strain evidence="2 3">NBRC 108638</strain>
    </source>
</reference>
<dbReference type="Proteomes" id="UP000482960">
    <property type="component" value="Unassembled WGS sequence"/>
</dbReference>
<reference evidence="2 3" key="2">
    <citation type="submission" date="2020-03" db="EMBL/GenBank/DDBJ databases">
        <authorList>
            <person name="Ichikawa N."/>
            <person name="Kimura A."/>
            <person name="Kitahashi Y."/>
            <person name="Uohara A."/>
        </authorList>
    </citation>
    <scope>NUCLEOTIDE SEQUENCE [LARGE SCALE GENOMIC DNA]</scope>
    <source>
        <strain evidence="2 3">NBRC 108638</strain>
    </source>
</reference>
<dbReference type="Gene3D" id="3.40.50.620">
    <property type="entry name" value="HUPs"/>
    <property type="match status" value="2"/>
</dbReference>
<feature type="domain" description="UspA" evidence="1">
    <location>
        <begin position="12"/>
        <end position="67"/>
    </location>
</feature>
<dbReference type="InterPro" id="IPR006016">
    <property type="entry name" value="UspA"/>
</dbReference>
<dbReference type="EMBL" id="BLPG01000003">
    <property type="protein sequence ID" value="GFJ96666.1"/>
    <property type="molecule type" value="Genomic_DNA"/>
</dbReference>
<comment type="caution">
    <text evidence="2">The sequence shown here is derived from an EMBL/GenBank/DDBJ whole genome shotgun (WGS) entry which is preliminary data.</text>
</comment>
<evidence type="ECO:0000313" key="2">
    <source>
        <dbReference type="EMBL" id="GFJ96666.1"/>
    </source>
</evidence>
<evidence type="ECO:0000259" key="1">
    <source>
        <dbReference type="Pfam" id="PF00582"/>
    </source>
</evidence>
<feature type="domain" description="UspA" evidence="1">
    <location>
        <begin position="71"/>
        <end position="185"/>
    </location>
</feature>
<name>A0A6V8LQV0_9ACTN</name>
<dbReference type="Pfam" id="PF00582">
    <property type="entry name" value="Usp"/>
    <property type="match status" value="2"/>
</dbReference>
<keyword evidence="3" id="KW-1185">Reference proteome</keyword>
<accession>A0A6V8LQV0</accession>
<dbReference type="SUPFAM" id="SSF52402">
    <property type="entry name" value="Adenine nucleotide alpha hydrolases-like"/>
    <property type="match status" value="2"/>
</dbReference>
<organism evidence="2 3">
    <name type="scientific">Phytohabitans rumicis</name>
    <dbReference type="NCBI Taxonomy" id="1076125"/>
    <lineage>
        <taxon>Bacteria</taxon>
        <taxon>Bacillati</taxon>
        <taxon>Actinomycetota</taxon>
        <taxon>Actinomycetes</taxon>
        <taxon>Micromonosporales</taxon>
        <taxon>Micromonosporaceae</taxon>
    </lineage>
</organism>
<dbReference type="AlphaFoldDB" id="A0A6V8LQV0"/>
<sequence>MDGAVGRGPHATPVSGLVVDGSATAVLCEQSTQAGMLVIRAGDRRGIRIGSTSRTVAAHAACPVVVVNEHEFALAEAAACGAGVTAARVWTPEPPPHRFPAHEHLLRTAAEAATERDILAAAVHGWLDKYPDVDVAQTLIAGDTGPALALLSRTARLVVTAPHRHSRRPGAVSQYLLHHAACPLALAGVSADRTSTMDSVSQR</sequence>